<dbReference type="KEGG" id="afr:AFE_0694"/>
<sequence>MCHCAPTDFHVFLGKGGMGHHAAMIVLSGPTLHIMFI</sequence>
<gene>
    <name evidence="1" type="ordered locus">AFE_0694</name>
</gene>
<evidence type="ECO:0000313" key="1">
    <source>
        <dbReference type="EMBL" id="ACK79743.1"/>
    </source>
</evidence>
<organism evidence="1 2">
    <name type="scientific">Acidithiobacillus ferrooxidans (strain ATCC 23270 / DSM 14882 / CIP 104768 / NCIMB 8455)</name>
    <name type="common">Ferrobacillus ferrooxidans (strain ATCC 23270)</name>
    <dbReference type="NCBI Taxonomy" id="243159"/>
    <lineage>
        <taxon>Bacteria</taxon>
        <taxon>Pseudomonadati</taxon>
        <taxon>Pseudomonadota</taxon>
        <taxon>Acidithiobacillia</taxon>
        <taxon>Acidithiobacillales</taxon>
        <taxon>Acidithiobacillaceae</taxon>
        <taxon>Acidithiobacillus</taxon>
    </lineage>
</organism>
<proteinExistence type="predicted"/>
<dbReference type="AlphaFoldDB" id="B7J5Z1"/>
<accession>B7J5Z1</accession>
<protein>
    <submittedName>
        <fullName evidence="1">Uncharacterized protein</fullName>
    </submittedName>
</protein>
<dbReference type="Proteomes" id="UP000001362">
    <property type="component" value="Chromosome"/>
</dbReference>
<reference evidence="1 2" key="1">
    <citation type="journal article" date="2008" name="BMC Genomics">
        <title>Acidithiobacillus ferrooxidans metabolism: from genome sequence to industrial applications.</title>
        <authorList>
            <person name="Valdes J."/>
            <person name="Pedroso I."/>
            <person name="Quatrini R."/>
            <person name="Dodson R.J."/>
            <person name="Tettelin H."/>
            <person name="Blake R.II."/>
            <person name="Eisen J.A."/>
            <person name="Holmes D.S."/>
        </authorList>
    </citation>
    <scope>NUCLEOTIDE SEQUENCE [LARGE SCALE GENOMIC DNA]</scope>
    <source>
        <strain evidence="2">ATCC 23270 / DSM 14882 / CIP 104768 / NCIMB 8455</strain>
    </source>
</reference>
<evidence type="ECO:0000313" key="2">
    <source>
        <dbReference type="Proteomes" id="UP000001362"/>
    </source>
</evidence>
<dbReference type="EMBL" id="CP001219">
    <property type="protein sequence ID" value="ACK79743.1"/>
    <property type="molecule type" value="Genomic_DNA"/>
</dbReference>
<dbReference type="PaxDb" id="243159-AFE_0694"/>
<dbReference type="HOGENOM" id="CLU_3338944_0_0_6"/>
<keyword evidence="2" id="KW-1185">Reference proteome</keyword>
<name>B7J5Z1_ACIF2</name>